<sequence length="126" mass="14189">MSNDGVSESVLLLNAANDYYCGLQRAYALVCIGLLGFRFSATYANLTAGQHLGIILGFILFTAHSFFNLHESRTRFNTVLGALQEYQFRTEHGVNLTYIFSKYRKINVYFASFIQVVIAGIIVYIL</sequence>
<accession>A0AAU8LT68</accession>
<name>A0AAU8LT68_9BACT</name>
<keyword evidence="1" id="KW-0812">Transmembrane</keyword>
<protein>
    <submittedName>
        <fullName evidence="2">Uncharacterized protein</fullName>
    </submittedName>
</protein>
<evidence type="ECO:0000256" key="1">
    <source>
        <dbReference type="SAM" id="Phobius"/>
    </source>
</evidence>
<gene>
    <name evidence="2" type="ORF">Q3M24_17485</name>
</gene>
<keyword evidence="1" id="KW-0472">Membrane</keyword>
<feature type="transmembrane region" description="Helical" evidence="1">
    <location>
        <begin position="106"/>
        <end position="125"/>
    </location>
</feature>
<reference evidence="2" key="1">
    <citation type="journal article" date="2024" name="Syst. Appl. Microbiol.">
        <title>First single-strain enrichments of Electrothrix cable bacteria, description of E. aestuarii sp. nov. and E. rattekaaiensis sp. nov., and proposal of a cable bacteria taxonomy following the rules of the SeqCode.</title>
        <authorList>
            <person name="Plum-Jensen L.E."/>
            <person name="Schramm A."/>
            <person name="Marshall I.P.G."/>
        </authorList>
    </citation>
    <scope>NUCLEOTIDE SEQUENCE</scope>
    <source>
        <strain evidence="2">Rat1</strain>
    </source>
</reference>
<dbReference type="EMBL" id="CP159373">
    <property type="protein sequence ID" value="XCN72086.1"/>
    <property type="molecule type" value="Genomic_DNA"/>
</dbReference>
<reference evidence="2" key="2">
    <citation type="submission" date="2024-06" db="EMBL/GenBank/DDBJ databases">
        <authorList>
            <person name="Plum-Jensen L.E."/>
            <person name="Schramm A."/>
            <person name="Marshall I.P.G."/>
        </authorList>
    </citation>
    <scope>NUCLEOTIDE SEQUENCE</scope>
    <source>
        <strain evidence="2">Rat1</strain>
    </source>
</reference>
<evidence type="ECO:0000313" key="2">
    <source>
        <dbReference type="EMBL" id="XCN72086.1"/>
    </source>
</evidence>
<organism evidence="2">
    <name type="scientific">Candidatus Electrothrix aestuarii</name>
    <dbReference type="NCBI Taxonomy" id="3062594"/>
    <lineage>
        <taxon>Bacteria</taxon>
        <taxon>Pseudomonadati</taxon>
        <taxon>Thermodesulfobacteriota</taxon>
        <taxon>Desulfobulbia</taxon>
        <taxon>Desulfobulbales</taxon>
        <taxon>Desulfobulbaceae</taxon>
        <taxon>Candidatus Electrothrix</taxon>
    </lineage>
</organism>
<dbReference type="AlphaFoldDB" id="A0AAU8LT68"/>
<proteinExistence type="predicted"/>
<keyword evidence="1" id="KW-1133">Transmembrane helix</keyword>
<feature type="transmembrane region" description="Helical" evidence="1">
    <location>
        <begin position="52"/>
        <end position="69"/>
    </location>
</feature>
<dbReference type="KEGG" id="eaj:Q3M24_17485"/>